<evidence type="ECO:0000256" key="3">
    <source>
        <dbReference type="ARBA" id="ARBA00012333"/>
    </source>
</evidence>
<dbReference type="FunFam" id="3.40.47.10:FF:000004">
    <property type="entry name" value="3-oxoacyl-[acyl-carrier-protein] synthase 3"/>
    <property type="match status" value="1"/>
</dbReference>
<dbReference type="CDD" id="cd00830">
    <property type="entry name" value="KAS_III"/>
    <property type="match status" value="1"/>
</dbReference>
<dbReference type="InterPro" id="IPR013751">
    <property type="entry name" value="ACP_syn_III_N"/>
</dbReference>
<dbReference type="InterPro" id="IPR016039">
    <property type="entry name" value="Thiolase-like"/>
</dbReference>
<evidence type="ECO:0000256" key="7">
    <source>
        <dbReference type="ARBA" id="ARBA00023098"/>
    </source>
</evidence>
<keyword evidence="5 12" id="KW-0808">Transferase</keyword>
<evidence type="ECO:0000256" key="2">
    <source>
        <dbReference type="ARBA" id="ARBA00008642"/>
    </source>
</evidence>
<evidence type="ECO:0000259" key="13">
    <source>
        <dbReference type="Pfam" id="PF08541"/>
    </source>
</evidence>
<keyword evidence="16" id="KW-1185">Reference proteome</keyword>
<evidence type="ECO:0000256" key="5">
    <source>
        <dbReference type="ARBA" id="ARBA00022679"/>
    </source>
</evidence>
<comment type="subcellular location">
    <subcellularLocation>
        <location evidence="12">Cytoplasm</location>
    </subcellularLocation>
</comment>
<keyword evidence="9 12" id="KW-0511">Multifunctional enzyme</keyword>
<dbReference type="PANTHER" id="PTHR43091">
    <property type="entry name" value="3-OXOACYL-[ACYL-CARRIER-PROTEIN] SYNTHASE"/>
    <property type="match status" value="1"/>
</dbReference>
<evidence type="ECO:0000256" key="9">
    <source>
        <dbReference type="ARBA" id="ARBA00023268"/>
    </source>
</evidence>
<dbReference type="GO" id="GO:0033818">
    <property type="term" value="F:beta-ketoacyl-acyl-carrier-protein synthase III activity"/>
    <property type="evidence" value="ECO:0007669"/>
    <property type="project" value="UniProtKB-UniRule"/>
</dbReference>
<evidence type="ECO:0000313" key="16">
    <source>
        <dbReference type="Proteomes" id="UP001154240"/>
    </source>
</evidence>
<proteinExistence type="inferred from homology"/>
<reference evidence="15" key="2">
    <citation type="submission" date="2022-10" db="EMBL/GenBank/DDBJ databases">
        <authorList>
            <person name="Aronson H.S."/>
        </authorList>
    </citation>
    <scope>NUCLEOTIDE SEQUENCE</scope>
    <source>
        <strain evidence="15">RS19-109</strain>
    </source>
</reference>
<protein>
    <recommendedName>
        <fullName evidence="3 12">Beta-ketoacyl-[acyl-carrier-protein] synthase III</fullName>
        <shortName evidence="12">Beta-ketoacyl-ACP synthase III</shortName>
        <shortName evidence="12">KAS III</shortName>
        <ecNumber evidence="3 12">2.3.1.180</ecNumber>
    </recommendedName>
    <alternativeName>
        <fullName evidence="12">3-oxoacyl-[acyl-carrier-protein] synthase 3</fullName>
    </alternativeName>
    <alternativeName>
        <fullName evidence="12">3-oxoacyl-[acyl-carrier-protein] synthase III</fullName>
    </alternativeName>
</protein>
<reference evidence="15" key="1">
    <citation type="journal article" date="2022" name="bioRxiv">
        <title>Thiovibrio frasassiensisgen. nov., sp. nov., an autotrophic, elemental sulfur disproportionating bacterium isolated from sulfidic karst sediment, and proposal of Thiovibrionaceae fam. nov.</title>
        <authorList>
            <person name="Aronson H."/>
            <person name="Thomas C."/>
            <person name="Bhattacharyya M."/>
            <person name="Eckstein S."/>
            <person name="Jensen S."/>
            <person name="Barco R."/>
            <person name="Macalady J."/>
            <person name="Amend J."/>
        </authorList>
    </citation>
    <scope>NUCLEOTIDE SEQUENCE</scope>
    <source>
        <strain evidence="15">RS19-109</strain>
    </source>
</reference>
<keyword evidence="6 12" id="KW-0276">Fatty acid metabolism</keyword>
<keyword evidence="12" id="KW-0963">Cytoplasm</keyword>
<comment type="similarity">
    <text evidence="2 12">Belongs to the thiolase-like superfamily. FabH family.</text>
</comment>
<keyword evidence="4 12" id="KW-0444">Lipid biosynthesis</keyword>
<evidence type="ECO:0000256" key="11">
    <source>
        <dbReference type="ARBA" id="ARBA00051096"/>
    </source>
</evidence>
<evidence type="ECO:0000256" key="10">
    <source>
        <dbReference type="ARBA" id="ARBA00023315"/>
    </source>
</evidence>
<evidence type="ECO:0000256" key="1">
    <source>
        <dbReference type="ARBA" id="ARBA00005194"/>
    </source>
</evidence>
<evidence type="ECO:0000256" key="4">
    <source>
        <dbReference type="ARBA" id="ARBA00022516"/>
    </source>
</evidence>
<dbReference type="GO" id="GO:0004315">
    <property type="term" value="F:3-oxoacyl-[acyl-carrier-protein] synthase activity"/>
    <property type="evidence" value="ECO:0007669"/>
    <property type="project" value="InterPro"/>
</dbReference>
<comment type="function">
    <text evidence="12">Catalyzes the condensation reaction of fatty acid synthesis by the addition to an acyl acceptor of two carbons from malonyl-ACP. Catalyzes the first condensation reaction which initiates fatty acid synthesis and may therefore play a role in governing the total rate of fatty acid production. Possesses both acetoacetyl-ACP synthase and acetyl transacylase activities. Its substrate specificity determines the biosynthesis of branched-chain and/or straight-chain of fatty acids.</text>
</comment>
<dbReference type="EMBL" id="JAPHEH010000001">
    <property type="protein sequence ID" value="MDG4476393.1"/>
    <property type="molecule type" value="Genomic_DNA"/>
</dbReference>
<dbReference type="GO" id="GO:0006633">
    <property type="term" value="P:fatty acid biosynthetic process"/>
    <property type="evidence" value="ECO:0007669"/>
    <property type="project" value="UniProtKB-UniRule"/>
</dbReference>
<comment type="caution">
    <text evidence="15">The sequence shown here is derived from an EMBL/GenBank/DDBJ whole genome shotgun (WGS) entry which is preliminary data.</text>
</comment>
<organism evidence="15 16">
    <name type="scientific">Thiovibrio frasassiensis</name>
    <dbReference type="NCBI Taxonomy" id="2984131"/>
    <lineage>
        <taxon>Bacteria</taxon>
        <taxon>Pseudomonadati</taxon>
        <taxon>Thermodesulfobacteriota</taxon>
        <taxon>Desulfobulbia</taxon>
        <taxon>Desulfobulbales</taxon>
        <taxon>Thiovibrionaceae</taxon>
        <taxon>Thiovibrio</taxon>
    </lineage>
</organism>
<dbReference type="Gene3D" id="3.40.47.10">
    <property type="match status" value="1"/>
</dbReference>
<feature type="active site" evidence="12">
    <location>
        <position position="113"/>
    </location>
</feature>
<dbReference type="GO" id="GO:0005737">
    <property type="term" value="C:cytoplasm"/>
    <property type="evidence" value="ECO:0007669"/>
    <property type="project" value="UniProtKB-SubCell"/>
</dbReference>
<dbReference type="SUPFAM" id="SSF53901">
    <property type="entry name" value="Thiolase-like"/>
    <property type="match status" value="1"/>
</dbReference>
<dbReference type="AlphaFoldDB" id="A0A9X4RMP0"/>
<keyword evidence="10 12" id="KW-0012">Acyltransferase</keyword>
<evidence type="ECO:0000313" key="15">
    <source>
        <dbReference type="EMBL" id="MDG4476393.1"/>
    </source>
</evidence>
<dbReference type="RefSeq" id="WP_307633360.1">
    <property type="nucleotide sequence ID" value="NZ_JAPHEH010000001.1"/>
</dbReference>
<evidence type="ECO:0000256" key="12">
    <source>
        <dbReference type="HAMAP-Rule" id="MF_01815"/>
    </source>
</evidence>
<dbReference type="Pfam" id="PF08541">
    <property type="entry name" value="ACP_syn_III_C"/>
    <property type="match status" value="1"/>
</dbReference>
<evidence type="ECO:0000256" key="8">
    <source>
        <dbReference type="ARBA" id="ARBA00023160"/>
    </source>
</evidence>
<keyword evidence="7 12" id="KW-0443">Lipid metabolism</keyword>
<sequence>MSRAMIIGTGSCLPERILTNEDLEKMVDTSDEWITTRTGIKTRHIAGAGEETSKLASVAARRALDMAGVTPAEVDMIVVGTISCEKAMPSCACLVQKELEAVNAFAFDINAACSGFLYGLDLADKYIRATPDMKILVIGAENLSSRTNWQDRNTCVLFGDGAGACLVTGSDQERGILASKLYADGRLWELLHMDSAPSLNPDLCGQPSDGPFIKMVGKDVFRYAVRAMADAITAVLEKEDLAIEDISLVVPHQANIRILKSLADHLRVPLEKIYINVHKYGNTSAATVPIAMDEANREGRLQQGDLLLICTFGGGFTWGAALVRW</sequence>
<comment type="catalytic activity">
    <reaction evidence="11">
        <text>malonyl-[ACP] + acetyl-CoA + H(+) = 3-oxobutanoyl-[ACP] + CO2 + CoA</text>
        <dbReference type="Rhea" id="RHEA:12080"/>
        <dbReference type="Rhea" id="RHEA-COMP:9623"/>
        <dbReference type="Rhea" id="RHEA-COMP:9625"/>
        <dbReference type="ChEBI" id="CHEBI:15378"/>
        <dbReference type="ChEBI" id="CHEBI:16526"/>
        <dbReference type="ChEBI" id="CHEBI:57287"/>
        <dbReference type="ChEBI" id="CHEBI:57288"/>
        <dbReference type="ChEBI" id="CHEBI:78449"/>
        <dbReference type="ChEBI" id="CHEBI:78450"/>
        <dbReference type="EC" id="2.3.1.180"/>
    </reaction>
    <physiologicalReaction direction="left-to-right" evidence="11">
        <dbReference type="Rhea" id="RHEA:12081"/>
    </physiologicalReaction>
</comment>
<dbReference type="InterPro" id="IPR013747">
    <property type="entry name" value="ACP_syn_III_C"/>
</dbReference>
<comment type="subunit">
    <text evidence="12">Homodimer.</text>
</comment>
<feature type="active site" evidence="12">
    <location>
        <position position="282"/>
    </location>
</feature>
<comment type="pathway">
    <text evidence="1 12">Lipid metabolism; fatty acid biosynthesis.</text>
</comment>
<feature type="active site" evidence="12">
    <location>
        <position position="252"/>
    </location>
</feature>
<feature type="region of interest" description="ACP-binding" evidence="12">
    <location>
        <begin position="253"/>
        <end position="257"/>
    </location>
</feature>
<evidence type="ECO:0000259" key="14">
    <source>
        <dbReference type="Pfam" id="PF08545"/>
    </source>
</evidence>
<dbReference type="InterPro" id="IPR004655">
    <property type="entry name" value="FabH"/>
</dbReference>
<comment type="domain">
    <text evidence="12">The last Arg residue of the ACP-binding site is essential for the weak association between ACP/AcpP and FabH.</text>
</comment>
<dbReference type="NCBIfam" id="TIGR00747">
    <property type="entry name" value="fabH"/>
    <property type="match status" value="1"/>
</dbReference>
<dbReference type="Proteomes" id="UP001154240">
    <property type="component" value="Unassembled WGS sequence"/>
</dbReference>
<dbReference type="Pfam" id="PF08545">
    <property type="entry name" value="ACP_syn_III"/>
    <property type="match status" value="1"/>
</dbReference>
<accession>A0A9X4RMP0</accession>
<dbReference type="EC" id="2.3.1.180" evidence="3 12"/>
<feature type="domain" description="Beta-ketoacyl-[acyl-carrier-protein] synthase III C-terminal" evidence="13">
    <location>
        <begin position="236"/>
        <end position="325"/>
    </location>
</feature>
<feature type="domain" description="Beta-ketoacyl-[acyl-carrier-protein] synthase III N-terminal" evidence="14">
    <location>
        <begin position="107"/>
        <end position="185"/>
    </location>
</feature>
<gene>
    <name evidence="12" type="primary">fabH</name>
    <name evidence="15" type="ORF">OLX77_09520</name>
</gene>
<dbReference type="NCBIfam" id="NF006829">
    <property type="entry name" value="PRK09352.1"/>
    <property type="match status" value="1"/>
</dbReference>
<dbReference type="HAMAP" id="MF_01815">
    <property type="entry name" value="FabH"/>
    <property type="match status" value="1"/>
</dbReference>
<name>A0A9X4RMP0_9BACT</name>
<keyword evidence="8 12" id="KW-0275">Fatty acid biosynthesis</keyword>
<evidence type="ECO:0000256" key="6">
    <source>
        <dbReference type="ARBA" id="ARBA00022832"/>
    </source>
</evidence>
<dbReference type="PANTHER" id="PTHR43091:SF1">
    <property type="entry name" value="BETA-KETOACYL-[ACYL-CARRIER-PROTEIN] SYNTHASE III, CHLOROPLASTIC"/>
    <property type="match status" value="1"/>
</dbReference>